<feature type="transmembrane region" description="Helical" evidence="1">
    <location>
        <begin position="485"/>
        <end position="503"/>
    </location>
</feature>
<feature type="transmembrane region" description="Helical" evidence="1">
    <location>
        <begin position="21"/>
        <end position="39"/>
    </location>
</feature>
<evidence type="ECO:0000313" key="2">
    <source>
        <dbReference type="EMBL" id="UVE52215.1"/>
    </source>
</evidence>
<dbReference type="GeneID" id="74530555"/>
<accession>A0ABY5RL06</accession>
<keyword evidence="1" id="KW-0472">Membrane</keyword>
<feature type="transmembrane region" description="Helical" evidence="1">
    <location>
        <begin position="245"/>
        <end position="266"/>
    </location>
</feature>
<sequence length="593" mass="63443">MSATAIRAVVRRDLRRMVQNKVVWGAVLLLAAVYLPSVRPPSGSSPPIEVFLNRAGYDLVTYTVPVSVAIGYNAIVGDRTQGRLRTLFGLPLTRHDVFLGKALSRVILTAVPVVVVLLVTQYIVFDVYGTLHVVPFWVMGGWILAYAMSWTAVAVALSARVSSRYTALVALFGVYLFLSPKFGVWVSVVEPFVSQTLTSSAEALTYDTLAQAPWWRQSLTLLNPLTACWRLLQSSVAAATTGQSLLPLPLLAFALASFLGFVTLPLRRSLTRFCRTDLTVDPDAIDLATRLRRRLPSGSGGGCVLRSLSGISDSDRTGESPLSRIYLVASRDGRHAVRDGPVLTGTLVLLVFTASTVWTTTEPSSITPVVAQVTFVSDRLTTTAFLFGALVGHRAIAAERQSGQLRTLLGKPLTRDELLLAKASSRVLLAVGTILTCSILAKLIFVFQLGEVRFAAFTAWTLVAVIGVIVVTCLALSVSAITRSTYRAIAGTLGTFVIFTQVWKSLVTPAIEATVAGESMAVVAERSAGVSLPLALNHLSPFVALDTIEHALLPSSGGSSVPPGVLLYSVGIVVLVSVTALHVGRVQFVETDL</sequence>
<feature type="transmembrane region" description="Helical" evidence="1">
    <location>
        <begin position="59"/>
        <end position="76"/>
    </location>
</feature>
<organism evidence="2 3">
    <name type="scientific">Haloferax larsenii</name>
    <dbReference type="NCBI Taxonomy" id="302484"/>
    <lineage>
        <taxon>Archaea</taxon>
        <taxon>Methanobacteriati</taxon>
        <taxon>Methanobacteriota</taxon>
        <taxon>Stenosarchaea group</taxon>
        <taxon>Halobacteria</taxon>
        <taxon>Halobacteriales</taxon>
        <taxon>Haloferacaceae</taxon>
        <taxon>Haloferax</taxon>
    </lineage>
</organism>
<keyword evidence="2" id="KW-0614">Plasmid</keyword>
<keyword evidence="3" id="KW-1185">Reference proteome</keyword>
<keyword evidence="1" id="KW-1133">Transmembrane helix</keyword>
<dbReference type="PANTHER" id="PTHR43471:SF1">
    <property type="entry name" value="ABC TRANSPORTER PERMEASE PROTEIN NOSY-RELATED"/>
    <property type="match status" value="1"/>
</dbReference>
<dbReference type="Proteomes" id="UP001058330">
    <property type="component" value="Plasmid pHl5678-1"/>
</dbReference>
<evidence type="ECO:0000313" key="3">
    <source>
        <dbReference type="Proteomes" id="UP001058330"/>
    </source>
</evidence>
<dbReference type="RefSeq" id="WP_258303666.1">
    <property type="nucleotide sequence ID" value="NZ_CP078064.1"/>
</dbReference>
<feature type="transmembrane region" description="Helical" evidence="1">
    <location>
        <begin position="565"/>
        <end position="584"/>
    </location>
</feature>
<feature type="transmembrane region" description="Helical" evidence="1">
    <location>
        <begin position="454"/>
        <end position="478"/>
    </location>
</feature>
<proteinExistence type="predicted"/>
<feature type="transmembrane region" description="Helical" evidence="1">
    <location>
        <begin position="165"/>
        <end position="188"/>
    </location>
</feature>
<evidence type="ECO:0000256" key="1">
    <source>
        <dbReference type="SAM" id="Phobius"/>
    </source>
</evidence>
<keyword evidence="1" id="KW-0812">Transmembrane</keyword>
<feature type="transmembrane region" description="Helical" evidence="1">
    <location>
        <begin position="136"/>
        <end position="158"/>
    </location>
</feature>
<reference evidence="2" key="1">
    <citation type="submission" date="2021-07" db="EMBL/GenBank/DDBJ databases">
        <title>Studies on halocins as antimicrobial molecules from haloarchaea.</title>
        <authorList>
            <person name="Kumar S."/>
            <person name="Khare S.K."/>
        </authorList>
    </citation>
    <scope>NUCLEOTIDE SEQUENCE</scope>
    <source>
        <strain evidence="2">NCIM 5678</strain>
        <plasmid evidence="2">pHl5678-1</plasmid>
    </source>
</reference>
<dbReference type="PANTHER" id="PTHR43471">
    <property type="entry name" value="ABC TRANSPORTER PERMEASE"/>
    <property type="match status" value="1"/>
</dbReference>
<protein>
    <submittedName>
        <fullName evidence="2">ABC transporter permease</fullName>
    </submittedName>
</protein>
<dbReference type="Pfam" id="PF12679">
    <property type="entry name" value="ABC2_membrane_2"/>
    <property type="match status" value="2"/>
</dbReference>
<geneLocation type="plasmid" evidence="2 3">
    <name>pHl5678-1</name>
</geneLocation>
<gene>
    <name evidence="2" type="ORF">KU306_16545</name>
</gene>
<feature type="transmembrane region" description="Helical" evidence="1">
    <location>
        <begin position="102"/>
        <end position="124"/>
    </location>
</feature>
<name>A0ABY5RL06_HALLR</name>
<dbReference type="EMBL" id="CP078064">
    <property type="protein sequence ID" value="UVE52215.1"/>
    <property type="molecule type" value="Genomic_DNA"/>
</dbReference>
<feature type="transmembrane region" description="Helical" evidence="1">
    <location>
        <begin position="427"/>
        <end position="448"/>
    </location>
</feature>